<evidence type="ECO:0000313" key="2">
    <source>
        <dbReference type="Proteomes" id="UP000244240"/>
    </source>
</evidence>
<proteinExistence type="predicted"/>
<dbReference type="AlphaFoldDB" id="A0A2T6C0J5"/>
<organism evidence="1 2">
    <name type="scientific">Melghirimyces profundicolus</name>
    <dbReference type="NCBI Taxonomy" id="1242148"/>
    <lineage>
        <taxon>Bacteria</taxon>
        <taxon>Bacillati</taxon>
        <taxon>Bacillota</taxon>
        <taxon>Bacilli</taxon>
        <taxon>Bacillales</taxon>
        <taxon>Thermoactinomycetaceae</taxon>
        <taxon>Melghirimyces</taxon>
    </lineage>
</organism>
<sequence>MKTPFWAQCLLRIVDFIGLMRNTWRYTISVWVNLGLLSINRSMRWKRVPIFLPRFAALTMPRESTRSFISTSIGYLPG</sequence>
<reference evidence="1 2" key="1">
    <citation type="submission" date="2018-04" db="EMBL/GenBank/DDBJ databases">
        <title>Genomic Encyclopedia of Archaeal and Bacterial Type Strains, Phase II (KMG-II): from individual species to whole genera.</title>
        <authorList>
            <person name="Goeker M."/>
        </authorList>
    </citation>
    <scope>NUCLEOTIDE SEQUENCE [LARGE SCALE GENOMIC DNA]</scope>
    <source>
        <strain evidence="1 2">DSM 45787</strain>
    </source>
</reference>
<comment type="caution">
    <text evidence="1">The sequence shown here is derived from an EMBL/GenBank/DDBJ whole genome shotgun (WGS) entry which is preliminary data.</text>
</comment>
<dbReference type="Proteomes" id="UP000244240">
    <property type="component" value="Unassembled WGS sequence"/>
</dbReference>
<dbReference type="EMBL" id="QBKR01000006">
    <property type="protein sequence ID" value="PTX61831.1"/>
    <property type="molecule type" value="Genomic_DNA"/>
</dbReference>
<gene>
    <name evidence="1" type="ORF">C8P63_10683</name>
</gene>
<evidence type="ECO:0000313" key="1">
    <source>
        <dbReference type="EMBL" id="PTX61831.1"/>
    </source>
</evidence>
<accession>A0A2T6C0J5</accession>
<name>A0A2T6C0J5_9BACL</name>
<keyword evidence="2" id="KW-1185">Reference proteome</keyword>
<protein>
    <submittedName>
        <fullName evidence="1">Uncharacterized protein</fullName>
    </submittedName>
</protein>